<feature type="transmembrane region" description="Helical" evidence="1">
    <location>
        <begin position="93"/>
        <end position="118"/>
    </location>
</feature>
<evidence type="ECO:0000313" key="3">
    <source>
        <dbReference type="EMBL" id="GLI70811.1"/>
    </source>
</evidence>
<keyword evidence="2" id="KW-0732">Signal</keyword>
<feature type="signal peptide" evidence="2">
    <location>
        <begin position="1"/>
        <end position="17"/>
    </location>
</feature>
<keyword evidence="4" id="KW-1185">Reference proteome</keyword>
<comment type="caution">
    <text evidence="3">The sequence shown here is derived from an EMBL/GenBank/DDBJ whole genome shotgun (WGS) entry which is preliminary data.</text>
</comment>
<reference evidence="3 4" key="1">
    <citation type="journal article" date="2023" name="IScience">
        <title>Expanded male sex-determining region conserved during the evolution of homothallism in the green alga Volvox.</title>
        <authorList>
            <person name="Yamamoto K."/>
            <person name="Matsuzaki R."/>
            <person name="Mahakham W."/>
            <person name="Heman W."/>
            <person name="Sekimoto H."/>
            <person name="Kawachi M."/>
            <person name="Minakuchi Y."/>
            <person name="Toyoda A."/>
            <person name="Nozaki H."/>
        </authorList>
    </citation>
    <scope>NUCLEOTIDE SEQUENCE [LARGE SCALE GENOMIC DNA]</scope>
    <source>
        <strain evidence="3 4">NIES-4468</strain>
    </source>
</reference>
<accession>A0ABQ5SMF4</accession>
<dbReference type="Pfam" id="PF09945">
    <property type="entry name" value="DUF2177"/>
    <property type="match status" value="1"/>
</dbReference>
<feature type="non-terminal residue" evidence="3">
    <location>
        <position position="1"/>
    </location>
</feature>
<evidence type="ECO:0000256" key="2">
    <source>
        <dbReference type="SAM" id="SignalP"/>
    </source>
</evidence>
<gene>
    <name evidence="3" type="ORF">VaNZ11_015698</name>
</gene>
<dbReference type="InterPro" id="IPR018687">
    <property type="entry name" value="DUF2177_membr"/>
</dbReference>
<keyword evidence="1" id="KW-0472">Membrane</keyword>
<proteinExistence type="predicted"/>
<name>A0ABQ5SMF4_9CHLO</name>
<protein>
    <submittedName>
        <fullName evidence="3">Uncharacterized protein</fullName>
    </submittedName>
</protein>
<sequence length="176" mass="20322">RFCLGLGWLMNVSVVQSIKLVTTLPSLANSKIDQWNTNADLVDIQWEPHHHSCMLRWWRKAWLPQRTTLEGYITKNILNWSKIYLMKRPYPSLLVGLLFVFLPSLVVFILLDVTWITLVGGSIYKTVLGNFLRSTPQIVPGLLAWVCIVGSVYLFALPNTRTQRRQFGRYGTRICE</sequence>
<evidence type="ECO:0000313" key="4">
    <source>
        <dbReference type="Proteomes" id="UP001165090"/>
    </source>
</evidence>
<evidence type="ECO:0000256" key="1">
    <source>
        <dbReference type="SAM" id="Phobius"/>
    </source>
</evidence>
<organism evidence="3 4">
    <name type="scientific">Volvox africanus</name>
    <dbReference type="NCBI Taxonomy" id="51714"/>
    <lineage>
        <taxon>Eukaryota</taxon>
        <taxon>Viridiplantae</taxon>
        <taxon>Chlorophyta</taxon>
        <taxon>core chlorophytes</taxon>
        <taxon>Chlorophyceae</taxon>
        <taxon>CS clade</taxon>
        <taxon>Chlamydomonadales</taxon>
        <taxon>Volvocaceae</taxon>
        <taxon>Volvox</taxon>
    </lineage>
</organism>
<feature type="transmembrane region" description="Helical" evidence="1">
    <location>
        <begin position="138"/>
        <end position="157"/>
    </location>
</feature>
<dbReference type="Proteomes" id="UP001165090">
    <property type="component" value="Unassembled WGS sequence"/>
</dbReference>
<keyword evidence="1" id="KW-1133">Transmembrane helix</keyword>
<keyword evidence="1" id="KW-0812">Transmembrane</keyword>
<dbReference type="EMBL" id="BSDZ01000097">
    <property type="protein sequence ID" value="GLI70811.1"/>
    <property type="molecule type" value="Genomic_DNA"/>
</dbReference>
<feature type="chain" id="PRO_5046103850" evidence="2">
    <location>
        <begin position="18"/>
        <end position="176"/>
    </location>
</feature>